<accession>V5FHG5</accession>
<organism evidence="4 5">
    <name type="scientific">Vibrio halioticoli NBRC 102217</name>
    <dbReference type="NCBI Taxonomy" id="1219072"/>
    <lineage>
        <taxon>Bacteria</taxon>
        <taxon>Pseudomonadati</taxon>
        <taxon>Pseudomonadota</taxon>
        <taxon>Gammaproteobacteria</taxon>
        <taxon>Vibrionales</taxon>
        <taxon>Vibrionaceae</taxon>
        <taxon>Vibrio</taxon>
    </lineage>
</organism>
<dbReference type="Proteomes" id="UP000017800">
    <property type="component" value="Unassembled WGS sequence"/>
</dbReference>
<keyword evidence="5" id="KW-1185">Reference proteome</keyword>
<name>V5FHG5_9VIBR</name>
<evidence type="ECO:0000256" key="2">
    <source>
        <dbReference type="PROSITE-ProRule" id="PRU00335"/>
    </source>
</evidence>
<feature type="DNA-binding region" description="H-T-H motif" evidence="2">
    <location>
        <begin position="38"/>
        <end position="57"/>
    </location>
</feature>
<comment type="caution">
    <text evidence="4">The sequence shown here is derived from an EMBL/GenBank/DDBJ whole genome shotgun (WGS) entry which is preliminary data.</text>
</comment>
<dbReference type="eggNOG" id="COG1309">
    <property type="taxonomic scope" value="Bacteria"/>
</dbReference>
<dbReference type="Gene3D" id="1.10.357.10">
    <property type="entry name" value="Tetracycline Repressor, domain 2"/>
    <property type="match status" value="1"/>
</dbReference>
<dbReference type="PANTHER" id="PTHR43479:SF12">
    <property type="entry name" value="TRANSCRIPTIONAL REGULATORY PROTEIN"/>
    <property type="match status" value="1"/>
</dbReference>
<proteinExistence type="predicted"/>
<dbReference type="EMBL" id="BAUJ01000005">
    <property type="protein sequence ID" value="GAD88442.1"/>
    <property type="molecule type" value="Genomic_DNA"/>
</dbReference>
<dbReference type="GO" id="GO:0003677">
    <property type="term" value="F:DNA binding"/>
    <property type="evidence" value="ECO:0007669"/>
    <property type="project" value="UniProtKB-UniRule"/>
</dbReference>
<protein>
    <submittedName>
        <fullName evidence="4">Putative TetR family transcriptional regulator</fullName>
    </submittedName>
</protein>
<sequence length="252" mass="29367">MVQRKQGRRSAEEAEKTKLMILSSAAFLFCEKGYNQVSVRDISERAGVTHSLIRHYFGSKVQIWRAIIDKMHDYVDIYGKGLEEYIEVDVADKSFIYHYLCHFMAYMLRCPQLCQIMLDYIHHPDNGAQDDGEYSPHIQSVVERAYDNIPDVIARLSNNPNLTMWRFLTHAGGAVAFKPFMTAAWPGKTYQQGLLEHWRLYEQEIAREYDIAQSQRLIASSIDELVIDVECHDADLQKIYQQQLELLKQDRQ</sequence>
<dbReference type="SUPFAM" id="SSF46689">
    <property type="entry name" value="Homeodomain-like"/>
    <property type="match status" value="1"/>
</dbReference>
<dbReference type="InterPro" id="IPR001647">
    <property type="entry name" value="HTH_TetR"/>
</dbReference>
<gene>
    <name evidence="4" type="ORF">VHA01S_005_00450</name>
</gene>
<dbReference type="InterPro" id="IPR009057">
    <property type="entry name" value="Homeodomain-like_sf"/>
</dbReference>
<evidence type="ECO:0000256" key="1">
    <source>
        <dbReference type="ARBA" id="ARBA00023125"/>
    </source>
</evidence>
<feature type="domain" description="HTH tetR-type" evidence="3">
    <location>
        <begin position="15"/>
        <end position="75"/>
    </location>
</feature>
<dbReference type="PRINTS" id="PR00455">
    <property type="entry name" value="HTHTETR"/>
</dbReference>
<evidence type="ECO:0000259" key="3">
    <source>
        <dbReference type="PROSITE" id="PS50977"/>
    </source>
</evidence>
<dbReference type="InterPro" id="IPR050624">
    <property type="entry name" value="HTH-type_Tx_Regulator"/>
</dbReference>
<reference evidence="4 5" key="1">
    <citation type="submission" date="2013-10" db="EMBL/GenBank/DDBJ databases">
        <authorList>
            <person name="Ichikawa N."/>
            <person name="Kimura A."/>
            <person name="Ohji S."/>
            <person name="Hosoyama A."/>
            <person name="Fujita N."/>
        </authorList>
    </citation>
    <scope>NUCLEOTIDE SEQUENCE [LARGE SCALE GENOMIC DNA]</scope>
    <source>
        <strain evidence="4 5">NBRC 102217</strain>
    </source>
</reference>
<evidence type="ECO:0000313" key="4">
    <source>
        <dbReference type="EMBL" id="GAD88442.1"/>
    </source>
</evidence>
<dbReference type="PANTHER" id="PTHR43479">
    <property type="entry name" value="ACREF/ENVCD OPERON REPRESSOR-RELATED"/>
    <property type="match status" value="1"/>
</dbReference>
<dbReference type="PROSITE" id="PS50977">
    <property type="entry name" value="HTH_TETR_2"/>
    <property type="match status" value="1"/>
</dbReference>
<evidence type="ECO:0000313" key="5">
    <source>
        <dbReference type="Proteomes" id="UP000017800"/>
    </source>
</evidence>
<reference evidence="4 5" key="2">
    <citation type="submission" date="2013-11" db="EMBL/GenBank/DDBJ databases">
        <title>Whole genome shotgun sequence of Vibrio halioticoli NBRC 102217.</title>
        <authorList>
            <person name="Isaki S."/>
            <person name="Kimura A."/>
            <person name="Ohji S."/>
            <person name="Hosoyama A."/>
            <person name="Fujita N."/>
            <person name="Hashimoto M."/>
            <person name="Hosoyama Y."/>
            <person name="Yamazoe A."/>
        </authorList>
    </citation>
    <scope>NUCLEOTIDE SEQUENCE [LARGE SCALE GENOMIC DNA]</scope>
    <source>
        <strain evidence="4 5">NBRC 102217</strain>
    </source>
</reference>
<dbReference type="Pfam" id="PF00440">
    <property type="entry name" value="TetR_N"/>
    <property type="match status" value="1"/>
</dbReference>
<dbReference type="AlphaFoldDB" id="V5FHG5"/>
<keyword evidence="1 2" id="KW-0238">DNA-binding</keyword>